<feature type="compositionally biased region" description="Basic and acidic residues" evidence="1">
    <location>
        <begin position="72"/>
        <end position="91"/>
    </location>
</feature>
<feature type="compositionally biased region" description="Basic and acidic residues" evidence="1">
    <location>
        <begin position="1"/>
        <end position="11"/>
    </location>
</feature>
<evidence type="ECO:0000313" key="3">
    <source>
        <dbReference type="Proteomes" id="UP001500653"/>
    </source>
</evidence>
<accession>A0ABP4H524</accession>
<comment type="caution">
    <text evidence="2">The sequence shown here is derived from an EMBL/GenBank/DDBJ whole genome shotgun (WGS) entry which is preliminary data.</text>
</comment>
<feature type="region of interest" description="Disordered" evidence="1">
    <location>
        <begin position="60"/>
        <end position="91"/>
    </location>
</feature>
<gene>
    <name evidence="2" type="ORF">GCM10009676_35560</name>
</gene>
<evidence type="ECO:0000256" key="1">
    <source>
        <dbReference type="SAM" id="MobiDB-lite"/>
    </source>
</evidence>
<organism evidence="2 3">
    <name type="scientific">Prauserella halophila</name>
    <dbReference type="NCBI Taxonomy" id="185641"/>
    <lineage>
        <taxon>Bacteria</taxon>
        <taxon>Bacillati</taxon>
        <taxon>Actinomycetota</taxon>
        <taxon>Actinomycetes</taxon>
        <taxon>Pseudonocardiales</taxon>
        <taxon>Pseudonocardiaceae</taxon>
        <taxon>Prauserella</taxon>
    </lineage>
</organism>
<evidence type="ECO:0000313" key="2">
    <source>
        <dbReference type="EMBL" id="GAA1246338.1"/>
    </source>
</evidence>
<name>A0ABP4H524_9PSEU</name>
<sequence length="91" mass="9191">MVVGEVTDRSEGGGQLPAGVADGQRTSPAGYALIGGRCPIGPPGEVARSPQPPLAELLVDDGGPGVGTGVFDSHRSHHAYDGYREPARGDA</sequence>
<protein>
    <submittedName>
        <fullName evidence="2">Uncharacterized protein</fullName>
    </submittedName>
</protein>
<dbReference type="Proteomes" id="UP001500653">
    <property type="component" value="Unassembled WGS sequence"/>
</dbReference>
<feature type="region of interest" description="Disordered" evidence="1">
    <location>
        <begin position="1"/>
        <end position="27"/>
    </location>
</feature>
<reference evidence="3" key="1">
    <citation type="journal article" date="2019" name="Int. J. Syst. Evol. Microbiol.">
        <title>The Global Catalogue of Microorganisms (GCM) 10K type strain sequencing project: providing services to taxonomists for standard genome sequencing and annotation.</title>
        <authorList>
            <consortium name="The Broad Institute Genomics Platform"/>
            <consortium name="The Broad Institute Genome Sequencing Center for Infectious Disease"/>
            <person name="Wu L."/>
            <person name="Ma J."/>
        </authorList>
    </citation>
    <scope>NUCLEOTIDE SEQUENCE [LARGE SCALE GENOMIC DNA]</scope>
    <source>
        <strain evidence="3">JCM 13023</strain>
    </source>
</reference>
<keyword evidence="3" id="KW-1185">Reference proteome</keyword>
<proteinExistence type="predicted"/>
<dbReference type="EMBL" id="BAAALN010000012">
    <property type="protein sequence ID" value="GAA1246338.1"/>
    <property type="molecule type" value="Genomic_DNA"/>
</dbReference>